<feature type="compositionally biased region" description="Polar residues" evidence="1">
    <location>
        <begin position="143"/>
        <end position="163"/>
    </location>
</feature>
<keyword evidence="3" id="KW-1185">Reference proteome</keyword>
<feature type="compositionally biased region" description="Polar residues" evidence="1">
    <location>
        <begin position="170"/>
        <end position="183"/>
    </location>
</feature>
<reference evidence="2" key="2">
    <citation type="submission" date="2020-06" db="EMBL/GenBank/DDBJ databases">
        <title>Helianthus annuus Genome sequencing and assembly Release 2.</title>
        <authorList>
            <person name="Gouzy J."/>
            <person name="Langlade N."/>
            <person name="Munos S."/>
        </authorList>
    </citation>
    <scope>NUCLEOTIDE SEQUENCE</scope>
    <source>
        <tissue evidence="2">Leaves</tissue>
    </source>
</reference>
<dbReference type="EMBL" id="MNCJ02000321">
    <property type="protein sequence ID" value="KAF5800836.1"/>
    <property type="molecule type" value="Genomic_DNA"/>
</dbReference>
<evidence type="ECO:0000313" key="3">
    <source>
        <dbReference type="Proteomes" id="UP000215914"/>
    </source>
</evidence>
<reference evidence="2" key="1">
    <citation type="journal article" date="2017" name="Nature">
        <title>The sunflower genome provides insights into oil metabolism, flowering and Asterid evolution.</title>
        <authorList>
            <person name="Badouin H."/>
            <person name="Gouzy J."/>
            <person name="Grassa C.J."/>
            <person name="Murat F."/>
            <person name="Staton S.E."/>
            <person name="Cottret L."/>
            <person name="Lelandais-Briere C."/>
            <person name="Owens G.L."/>
            <person name="Carrere S."/>
            <person name="Mayjonade B."/>
            <person name="Legrand L."/>
            <person name="Gill N."/>
            <person name="Kane N.C."/>
            <person name="Bowers J.E."/>
            <person name="Hubner S."/>
            <person name="Bellec A."/>
            <person name="Berard A."/>
            <person name="Berges H."/>
            <person name="Blanchet N."/>
            <person name="Boniface M.C."/>
            <person name="Brunel D."/>
            <person name="Catrice O."/>
            <person name="Chaidir N."/>
            <person name="Claudel C."/>
            <person name="Donnadieu C."/>
            <person name="Faraut T."/>
            <person name="Fievet G."/>
            <person name="Helmstetter N."/>
            <person name="King M."/>
            <person name="Knapp S.J."/>
            <person name="Lai Z."/>
            <person name="Le Paslier M.C."/>
            <person name="Lippi Y."/>
            <person name="Lorenzon L."/>
            <person name="Mandel J.R."/>
            <person name="Marage G."/>
            <person name="Marchand G."/>
            <person name="Marquand E."/>
            <person name="Bret-Mestries E."/>
            <person name="Morien E."/>
            <person name="Nambeesan S."/>
            <person name="Nguyen T."/>
            <person name="Pegot-Espagnet P."/>
            <person name="Pouilly N."/>
            <person name="Raftis F."/>
            <person name="Sallet E."/>
            <person name="Schiex T."/>
            <person name="Thomas J."/>
            <person name="Vandecasteele C."/>
            <person name="Vares D."/>
            <person name="Vear F."/>
            <person name="Vautrin S."/>
            <person name="Crespi M."/>
            <person name="Mangin B."/>
            <person name="Burke J.M."/>
            <person name="Salse J."/>
            <person name="Munos S."/>
            <person name="Vincourt P."/>
            <person name="Rieseberg L.H."/>
            <person name="Langlade N.B."/>
        </authorList>
    </citation>
    <scope>NUCLEOTIDE SEQUENCE</scope>
    <source>
        <tissue evidence="2">Leaves</tissue>
    </source>
</reference>
<feature type="compositionally biased region" description="Basic and acidic residues" evidence="1">
    <location>
        <begin position="201"/>
        <end position="213"/>
    </location>
</feature>
<dbReference type="PANTHER" id="PTHR36723">
    <property type="entry name" value="F22C12.19"/>
    <property type="match status" value="1"/>
</dbReference>
<dbReference type="AlphaFoldDB" id="A0A9K3IQR5"/>
<organism evidence="2 3">
    <name type="scientific">Helianthus annuus</name>
    <name type="common">Common sunflower</name>
    <dbReference type="NCBI Taxonomy" id="4232"/>
    <lineage>
        <taxon>Eukaryota</taxon>
        <taxon>Viridiplantae</taxon>
        <taxon>Streptophyta</taxon>
        <taxon>Embryophyta</taxon>
        <taxon>Tracheophyta</taxon>
        <taxon>Spermatophyta</taxon>
        <taxon>Magnoliopsida</taxon>
        <taxon>eudicotyledons</taxon>
        <taxon>Gunneridae</taxon>
        <taxon>Pentapetalae</taxon>
        <taxon>asterids</taxon>
        <taxon>campanulids</taxon>
        <taxon>Asterales</taxon>
        <taxon>Asteraceae</taxon>
        <taxon>Asteroideae</taxon>
        <taxon>Heliantheae alliance</taxon>
        <taxon>Heliantheae</taxon>
        <taxon>Helianthus</taxon>
    </lineage>
</organism>
<dbReference type="PANTHER" id="PTHR36723:SF1">
    <property type="entry name" value="F22C12.19"/>
    <property type="match status" value="1"/>
</dbReference>
<feature type="region of interest" description="Disordered" evidence="1">
    <location>
        <begin position="104"/>
        <end position="213"/>
    </location>
</feature>
<dbReference type="Proteomes" id="UP000215914">
    <property type="component" value="Unassembled WGS sequence"/>
</dbReference>
<accession>A0A9K3IQR5</accession>
<comment type="caution">
    <text evidence="2">The sequence shown here is derived from an EMBL/GenBank/DDBJ whole genome shotgun (WGS) entry which is preliminary data.</text>
</comment>
<protein>
    <submittedName>
        <fullName evidence="2">Uncharacterized protein</fullName>
    </submittedName>
</protein>
<dbReference type="Gramene" id="mRNA:HanXRQr2_Chr06g0241181">
    <property type="protein sequence ID" value="CDS:HanXRQr2_Chr06g0241181.1"/>
    <property type="gene ID" value="HanXRQr2_Chr06g0241181"/>
</dbReference>
<evidence type="ECO:0000313" key="2">
    <source>
        <dbReference type="EMBL" id="KAF5800836.1"/>
    </source>
</evidence>
<sequence>MSLGDATTYLADFQSLTYNPSLVPLGSQQPRPTENDKSLLVSTFDRGVLSAVQTLCDIAAVFRKQGQYGPASWQKKSSQKPISASKLTSDEKLEKALFIIPSSRPVGPTNLINGPDNAKSHTPKKLKLSANDPNKGRYHWSPVTPQSIRSSSSPNKSFKNASMETEYRESSSSPLKRSITTPPVNLPNKPPKRRKLVPMEWKSRGDQKGNGKY</sequence>
<proteinExistence type="predicted"/>
<evidence type="ECO:0000256" key="1">
    <source>
        <dbReference type="SAM" id="MobiDB-lite"/>
    </source>
</evidence>
<gene>
    <name evidence="2" type="ORF">HanXRQr2_Chr06g0241181</name>
</gene>
<name>A0A9K3IQR5_HELAN</name>